<dbReference type="Proteomes" id="UP000295063">
    <property type="component" value="Unassembled WGS sequence"/>
</dbReference>
<organism evidence="1 2">
    <name type="scientific">Anaerospora hongkongensis</name>
    <dbReference type="NCBI Taxonomy" id="244830"/>
    <lineage>
        <taxon>Bacteria</taxon>
        <taxon>Bacillati</taxon>
        <taxon>Bacillota</taxon>
        <taxon>Negativicutes</taxon>
        <taxon>Selenomonadales</taxon>
        <taxon>Sporomusaceae</taxon>
        <taxon>Anaerospora</taxon>
    </lineage>
</organism>
<gene>
    <name evidence="1" type="ORF">EV210_105261</name>
</gene>
<name>A0A4R1PYF0_9FIRM</name>
<sequence>MEFHDQICGYIQQMRRIGYSQAAITQIISHYSGYPDWAELPDHKQRRLVADLRRHVHIARRWQYAVTGYLQ</sequence>
<proteinExistence type="predicted"/>
<evidence type="ECO:0000313" key="2">
    <source>
        <dbReference type="Proteomes" id="UP000295063"/>
    </source>
</evidence>
<dbReference type="EMBL" id="SLUI01000005">
    <property type="protein sequence ID" value="TCL37822.1"/>
    <property type="molecule type" value="Genomic_DNA"/>
</dbReference>
<dbReference type="RefSeq" id="WP_132078985.1">
    <property type="nucleotide sequence ID" value="NZ_DAIMLW010000083.1"/>
</dbReference>
<dbReference type="OrthoDB" id="1683760at2"/>
<evidence type="ECO:0000313" key="1">
    <source>
        <dbReference type="EMBL" id="TCL37822.1"/>
    </source>
</evidence>
<dbReference type="AlphaFoldDB" id="A0A4R1PYF0"/>
<comment type="caution">
    <text evidence="1">The sequence shown here is derived from an EMBL/GenBank/DDBJ whole genome shotgun (WGS) entry which is preliminary data.</text>
</comment>
<keyword evidence="2" id="KW-1185">Reference proteome</keyword>
<accession>A0A4R1PYF0</accession>
<protein>
    <submittedName>
        <fullName evidence="1">Uncharacterized protein</fullName>
    </submittedName>
</protein>
<reference evidence="1 2" key="1">
    <citation type="submission" date="2019-03" db="EMBL/GenBank/DDBJ databases">
        <title>Genomic Encyclopedia of Type Strains, Phase IV (KMG-IV): sequencing the most valuable type-strain genomes for metagenomic binning, comparative biology and taxonomic classification.</title>
        <authorList>
            <person name="Goeker M."/>
        </authorList>
    </citation>
    <scope>NUCLEOTIDE SEQUENCE [LARGE SCALE GENOMIC DNA]</scope>
    <source>
        <strain evidence="1 2">DSM 15969</strain>
    </source>
</reference>